<dbReference type="RefSeq" id="WP_008672952.1">
    <property type="nucleotide sequence ID" value="NZ_NIZW01000033.1"/>
</dbReference>
<feature type="coiled-coil region" evidence="1">
    <location>
        <begin position="30"/>
        <end position="75"/>
    </location>
</feature>
<dbReference type="OrthoDB" id="275663at2"/>
<protein>
    <recommendedName>
        <fullName evidence="4">V-type ATP synthase subunit E</fullName>
    </recommendedName>
</protein>
<dbReference type="AlphaFoldDB" id="A0A2G1W047"/>
<evidence type="ECO:0008006" key="4">
    <source>
        <dbReference type="Google" id="ProtNLM"/>
    </source>
</evidence>
<dbReference type="GeneID" id="90611638"/>
<name>A0A2G1W047_9BACT</name>
<evidence type="ECO:0000313" key="2">
    <source>
        <dbReference type="EMBL" id="PHQ32049.1"/>
    </source>
</evidence>
<comment type="caution">
    <text evidence="2">The sequence shown here is derived from an EMBL/GenBank/DDBJ whole genome shotgun (WGS) entry which is preliminary data.</text>
</comment>
<sequence length="222" mass="25011">MTNSKESSGIEELIGRLREQGVEEGKAQAETLMEQTRRKAEQRLDDARQEADALLRNAREEAEQTKRAGEEAVQLAVRDAMLRLKSNLVEQFADRVRRLVRRELDDGDFLKQLILEVGGRSAPSPSQSAKLLLPENAIGLEQLRSHPEEVKEGNLSHFVASITKEMLRDGLEIGTRDDASAGIRIQLLEEDIEIELTDEAIAELLLRHLVPRFRAIMEGIIQ</sequence>
<proteinExistence type="predicted"/>
<dbReference type="Proteomes" id="UP000225740">
    <property type="component" value="Unassembled WGS sequence"/>
</dbReference>
<dbReference type="EMBL" id="NIZW01000033">
    <property type="protein sequence ID" value="PHQ32049.1"/>
    <property type="molecule type" value="Genomic_DNA"/>
</dbReference>
<keyword evidence="3" id="KW-1185">Reference proteome</keyword>
<evidence type="ECO:0000313" key="3">
    <source>
        <dbReference type="Proteomes" id="UP000225740"/>
    </source>
</evidence>
<evidence type="ECO:0000256" key="1">
    <source>
        <dbReference type="SAM" id="Coils"/>
    </source>
</evidence>
<gene>
    <name evidence="2" type="ORF">CEE69_27585</name>
</gene>
<organism evidence="2 3">
    <name type="scientific">Rhodopirellula bahusiensis</name>
    <dbReference type="NCBI Taxonomy" id="2014065"/>
    <lineage>
        <taxon>Bacteria</taxon>
        <taxon>Pseudomonadati</taxon>
        <taxon>Planctomycetota</taxon>
        <taxon>Planctomycetia</taxon>
        <taxon>Pirellulales</taxon>
        <taxon>Pirellulaceae</taxon>
        <taxon>Rhodopirellula</taxon>
    </lineage>
</organism>
<dbReference type="Gene3D" id="1.20.5.2950">
    <property type="match status" value="1"/>
</dbReference>
<accession>A0A2G1W047</accession>
<reference evidence="2 3" key="1">
    <citation type="submission" date="2017-06" db="EMBL/GenBank/DDBJ databases">
        <title>Description of Rhodopirellula bahusiensis sp. nov.</title>
        <authorList>
            <person name="Kizina J."/>
            <person name="Harder J."/>
        </authorList>
    </citation>
    <scope>NUCLEOTIDE SEQUENCE [LARGE SCALE GENOMIC DNA]</scope>
    <source>
        <strain evidence="2 3">SWK21</strain>
    </source>
</reference>
<keyword evidence="1" id="KW-0175">Coiled coil</keyword>